<dbReference type="Gene3D" id="1.10.1540.10">
    <property type="entry name" value="BEACH domain"/>
    <property type="match status" value="1"/>
</dbReference>
<dbReference type="PANTHER" id="PTHR44662:SF1">
    <property type="entry name" value="WD REPEAT-CONTAINING PROTEIN 81"/>
    <property type="match status" value="1"/>
</dbReference>
<dbReference type="FunFam" id="1.10.1540.10:FF:000003">
    <property type="entry name" value="WD repeat-containing protein 81 isoform X1"/>
    <property type="match status" value="1"/>
</dbReference>
<dbReference type="CDD" id="cd06071">
    <property type="entry name" value="Beach"/>
    <property type="match status" value="1"/>
</dbReference>
<feature type="region of interest" description="Disordered" evidence="3">
    <location>
        <begin position="1009"/>
        <end position="1074"/>
    </location>
</feature>
<dbReference type="AlphaFoldDB" id="A0ABD0PLG4"/>
<feature type="compositionally biased region" description="Basic and acidic residues" evidence="3">
    <location>
        <begin position="1127"/>
        <end position="1141"/>
    </location>
</feature>
<dbReference type="PROSITE" id="PS50197">
    <property type="entry name" value="BEACH"/>
    <property type="match status" value="1"/>
</dbReference>
<feature type="compositionally biased region" description="Acidic residues" evidence="3">
    <location>
        <begin position="1059"/>
        <end position="1073"/>
    </location>
</feature>
<dbReference type="PANTHER" id="PTHR44662">
    <property type="entry name" value="WD REPEAT-CONTAINING PROTEIN 81"/>
    <property type="match status" value="1"/>
</dbReference>
<keyword evidence="1" id="KW-0853">WD repeat</keyword>
<evidence type="ECO:0000313" key="5">
    <source>
        <dbReference type="EMBL" id="KAL0174536.1"/>
    </source>
</evidence>
<feature type="domain" description="BEACH" evidence="4">
    <location>
        <begin position="173"/>
        <end position="473"/>
    </location>
</feature>
<proteinExistence type="predicted"/>
<sequence length="1141" mass="125786">KLFCSSFISTDRVSPSLSPAKEKEKDCPFPSNCSAPKQNTDSLCPNVLPAECLLESEEVLYVVFPYTQYTVHDIVTYSPAKLANSNAKILFILYQLLIAMRECHASGLLCGELSLLDIAVDEQLCSRLKISLAHYEKFGEYRDAVPQALGSEVPTSVTAKDNQSQNSGVSEHLCKNCLDELKSLVLDWTNGRVSNFQYLMELNRLAGRREGDPNYHPVLPWVVDFTVPYGRFRDLKKSKFRLNKGDKQLDFTYEMTKEALAAANGSGGGNFASDLGGPVVPGGSGQSDHLHVPHHISDVLSDITYYVYKARQTPKSVLCSHVRSQWEPNEYPASMERIQSWTPDECIPEFYTDVTIFHSIHPDMPDLDIPPWCNSYEEFIAVHRQLLESREVSQQLHHWIDLTFGYKLSGKEAVKAKNVCLHLVDSHTHLTSYGVVQLFDHPHPPRLAPYQYSLPEPPHFGPVNVTTWQIPPLETTMDGVDGLVPETTGCESSGWSVVGRDEELEQAMEALDLSGSSSSNSVPIPLVGSAGGKTSGESIALAVSPSHGSFPGETPGNVTNTLGSGIRATMVHRGASVNKRPEASNFEDFKITLPEGFKPLQPLEELEKLNNFLVKGLHCQVQNTVDLDMSKNDSRPVLKKVPLSFTDLFQRDMQALGVLIAEIFFSSKLRGLRPGTHLSDRFQVVLKICSTNLRDVPLPLHHALETLLQIHKHCSKTETFTMDPQGLPYLFKYDPICEGLPPPNPWQLLSPVLSPLPFPAYFPTLHRFIFSYHSKMESINSVQGRDIVFSLWQPLEKLLKDSITAEGLEILLPFVLSLMSEESTAVYGAWYLFEPVSRVLGPRNASKYLLKPLVGVYENPRCLRGRFYLYTDCFVLQLIVRLGLQAFLCSLLPHVLQVITGFESCNRAAGTEWGGLKVLRGAAGALDEEEEDYECEDGRSSTATSSGKVGGGSAGGSGGVGGDQGLVHYSSGISLNDQVFLTEGEDFQNGFYVNNSASGGTMALAAKQQNQSLASKDQDQESLSVGKLSDKSSASEVSIGDRASLKSADSSQDLKQASDGEDGGELEDEETVEDREITVQRVPSLEMTLSVCTEESEATVATIEGDVMNGIVQEDAEKNMEEEDNEHDPSEDSEEKEHKIL</sequence>
<evidence type="ECO:0000256" key="3">
    <source>
        <dbReference type="SAM" id="MobiDB-lite"/>
    </source>
</evidence>
<dbReference type="Pfam" id="PF02138">
    <property type="entry name" value="Beach"/>
    <property type="match status" value="1"/>
</dbReference>
<keyword evidence="2" id="KW-0677">Repeat</keyword>
<dbReference type="InterPro" id="IPR000409">
    <property type="entry name" value="BEACH_dom"/>
</dbReference>
<dbReference type="InterPro" id="IPR036372">
    <property type="entry name" value="BEACH_dom_sf"/>
</dbReference>
<keyword evidence="6" id="KW-1185">Reference proteome</keyword>
<evidence type="ECO:0000259" key="4">
    <source>
        <dbReference type="PROSITE" id="PS50197"/>
    </source>
</evidence>
<dbReference type="InterPro" id="IPR052651">
    <property type="entry name" value="WDR81"/>
</dbReference>
<feature type="region of interest" description="Disordered" evidence="3">
    <location>
        <begin position="930"/>
        <end position="955"/>
    </location>
</feature>
<protein>
    <recommendedName>
        <fullName evidence="4">BEACH domain-containing protein</fullName>
    </recommendedName>
</protein>
<evidence type="ECO:0000256" key="2">
    <source>
        <dbReference type="ARBA" id="ARBA00022737"/>
    </source>
</evidence>
<dbReference type="InterPro" id="IPR011009">
    <property type="entry name" value="Kinase-like_dom_sf"/>
</dbReference>
<dbReference type="EMBL" id="JAMKFB020000015">
    <property type="protein sequence ID" value="KAL0174536.1"/>
    <property type="molecule type" value="Genomic_DNA"/>
</dbReference>
<evidence type="ECO:0000256" key="1">
    <source>
        <dbReference type="ARBA" id="ARBA00022574"/>
    </source>
</evidence>
<feature type="region of interest" description="Disordered" evidence="3">
    <location>
        <begin position="1113"/>
        <end position="1141"/>
    </location>
</feature>
<evidence type="ECO:0000313" key="6">
    <source>
        <dbReference type="Proteomes" id="UP001529510"/>
    </source>
</evidence>
<comment type="caution">
    <text evidence="5">The sequence shown here is derived from an EMBL/GenBank/DDBJ whole genome shotgun (WGS) entry which is preliminary data.</text>
</comment>
<dbReference type="SMART" id="SM01026">
    <property type="entry name" value="Beach"/>
    <property type="match status" value="1"/>
</dbReference>
<accession>A0ABD0PLG4</accession>
<dbReference type="SUPFAM" id="SSF81837">
    <property type="entry name" value="BEACH domain"/>
    <property type="match status" value="1"/>
</dbReference>
<name>A0ABD0PLG4_CIRMR</name>
<reference evidence="5 6" key="1">
    <citation type="submission" date="2024-05" db="EMBL/GenBank/DDBJ databases">
        <title>Genome sequencing and assembly of Indian major carp, Cirrhinus mrigala (Hamilton, 1822).</title>
        <authorList>
            <person name="Mohindra V."/>
            <person name="Chowdhury L.M."/>
            <person name="Lal K."/>
            <person name="Jena J.K."/>
        </authorList>
    </citation>
    <scope>NUCLEOTIDE SEQUENCE [LARGE SCALE GENOMIC DNA]</scope>
    <source>
        <strain evidence="5">CM1030</strain>
        <tissue evidence="5">Blood</tissue>
    </source>
</reference>
<dbReference type="SUPFAM" id="SSF56112">
    <property type="entry name" value="Protein kinase-like (PK-like)"/>
    <property type="match status" value="1"/>
</dbReference>
<dbReference type="Proteomes" id="UP001529510">
    <property type="component" value="Unassembled WGS sequence"/>
</dbReference>
<feature type="non-terminal residue" evidence="5">
    <location>
        <position position="1"/>
    </location>
</feature>
<organism evidence="5 6">
    <name type="scientific">Cirrhinus mrigala</name>
    <name type="common">Mrigala</name>
    <dbReference type="NCBI Taxonomy" id="683832"/>
    <lineage>
        <taxon>Eukaryota</taxon>
        <taxon>Metazoa</taxon>
        <taxon>Chordata</taxon>
        <taxon>Craniata</taxon>
        <taxon>Vertebrata</taxon>
        <taxon>Euteleostomi</taxon>
        <taxon>Actinopterygii</taxon>
        <taxon>Neopterygii</taxon>
        <taxon>Teleostei</taxon>
        <taxon>Ostariophysi</taxon>
        <taxon>Cypriniformes</taxon>
        <taxon>Cyprinidae</taxon>
        <taxon>Labeoninae</taxon>
        <taxon>Labeonini</taxon>
        <taxon>Cirrhinus</taxon>
    </lineage>
</organism>
<feature type="non-terminal residue" evidence="5">
    <location>
        <position position="1141"/>
    </location>
</feature>
<gene>
    <name evidence="5" type="ORF">M9458_030504</name>
</gene>